<comment type="caution">
    <text evidence="1">The sequence shown here is derived from an EMBL/GenBank/DDBJ whole genome shotgun (WGS) entry which is preliminary data.</text>
</comment>
<organism evidence="1 2">
    <name type="scientific">Salix purpurea</name>
    <name type="common">Purple osier willow</name>
    <dbReference type="NCBI Taxonomy" id="77065"/>
    <lineage>
        <taxon>Eukaryota</taxon>
        <taxon>Viridiplantae</taxon>
        <taxon>Streptophyta</taxon>
        <taxon>Embryophyta</taxon>
        <taxon>Tracheophyta</taxon>
        <taxon>Spermatophyta</taxon>
        <taxon>Magnoliopsida</taxon>
        <taxon>eudicotyledons</taxon>
        <taxon>Gunneridae</taxon>
        <taxon>Pentapetalae</taxon>
        <taxon>rosids</taxon>
        <taxon>fabids</taxon>
        <taxon>Malpighiales</taxon>
        <taxon>Salicaceae</taxon>
        <taxon>Saliceae</taxon>
        <taxon>Salix</taxon>
    </lineage>
</organism>
<gene>
    <name evidence="1" type="ORF">OIU79_030806</name>
</gene>
<evidence type="ECO:0000313" key="1">
    <source>
        <dbReference type="EMBL" id="KAJ6744539.1"/>
    </source>
</evidence>
<protein>
    <submittedName>
        <fullName evidence="1">Uncharacterized protein</fullName>
    </submittedName>
</protein>
<dbReference type="Proteomes" id="UP001151532">
    <property type="component" value="Chromosome 19"/>
</dbReference>
<reference evidence="1" key="2">
    <citation type="journal article" date="2023" name="Int. J. Mol. Sci.">
        <title>De Novo Assembly and Annotation of 11 Diverse Shrub Willow (Salix) Genomes Reveals Novel Gene Organization in Sex-Linked Regions.</title>
        <authorList>
            <person name="Hyden B."/>
            <person name="Feng K."/>
            <person name="Yates T.B."/>
            <person name="Jawdy S."/>
            <person name="Cereghino C."/>
            <person name="Smart L.B."/>
            <person name="Muchero W."/>
        </authorList>
    </citation>
    <scope>NUCLEOTIDE SEQUENCE</scope>
    <source>
        <tissue evidence="1">Shoot tip</tissue>
    </source>
</reference>
<dbReference type="EMBL" id="JAPFFK010000009">
    <property type="protein sequence ID" value="KAJ6744539.1"/>
    <property type="molecule type" value="Genomic_DNA"/>
</dbReference>
<name>A0A9Q0ZRV1_SALPP</name>
<accession>A0A9Q0ZRV1</accession>
<dbReference type="AlphaFoldDB" id="A0A9Q0ZRV1"/>
<proteinExistence type="predicted"/>
<keyword evidence="2" id="KW-1185">Reference proteome</keyword>
<evidence type="ECO:0000313" key="2">
    <source>
        <dbReference type="Proteomes" id="UP001151532"/>
    </source>
</evidence>
<reference evidence="1" key="1">
    <citation type="submission" date="2022-11" db="EMBL/GenBank/DDBJ databases">
        <authorList>
            <person name="Hyden B.L."/>
            <person name="Feng K."/>
            <person name="Yates T."/>
            <person name="Jawdy S."/>
            <person name="Smart L.B."/>
            <person name="Muchero W."/>
        </authorList>
    </citation>
    <scope>NUCLEOTIDE SEQUENCE</scope>
    <source>
        <tissue evidence="1">Shoot tip</tissue>
    </source>
</reference>
<sequence length="48" mass="5457">MEGREVLIPFGFGFGGNRRQGPKPKHTSFRLPPTVFPFKSTITYYILA</sequence>